<dbReference type="GO" id="GO:0000162">
    <property type="term" value="P:L-tryptophan biosynthetic process"/>
    <property type="evidence" value="ECO:0007669"/>
    <property type="project" value="TreeGrafter"/>
</dbReference>
<feature type="domain" description="Glutamine amidotransferase" evidence="2">
    <location>
        <begin position="3"/>
        <end position="185"/>
    </location>
</feature>
<proteinExistence type="predicted"/>
<dbReference type="NCBIfam" id="TIGR00566">
    <property type="entry name" value="trpG_papA"/>
    <property type="match status" value="1"/>
</dbReference>
<evidence type="ECO:0000313" key="4">
    <source>
        <dbReference type="Proteomes" id="UP000184052"/>
    </source>
</evidence>
<dbReference type="PANTHER" id="PTHR43418">
    <property type="entry name" value="MULTIFUNCTIONAL TRYPTOPHAN BIOSYNTHESIS PROTEIN-RELATED"/>
    <property type="match status" value="1"/>
</dbReference>
<dbReference type="PANTHER" id="PTHR43418:SF4">
    <property type="entry name" value="MULTIFUNCTIONAL TRYPTOPHAN BIOSYNTHESIS PROTEIN"/>
    <property type="match status" value="1"/>
</dbReference>
<dbReference type="SUPFAM" id="SSF52317">
    <property type="entry name" value="Class I glutamine amidotransferase-like"/>
    <property type="match status" value="1"/>
</dbReference>
<dbReference type="CDD" id="cd01743">
    <property type="entry name" value="GATase1_Anthranilate_Synthase"/>
    <property type="match status" value="1"/>
</dbReference>
<dbReference type="Gene3D" id="3.40.50.880">
    <property type="match status" value="1"/>
</dbReference>
<dbReference type="GO" id="GO:0005829">
    <property type="term" value="C:cytosol"/>
    <property type="evidence" value="ECO:0007669"/>
    <property type="project" value="TreeGrafter"/>
</dbReference>
<protein>
    <submittedName>
        <fullName evidence="3">Aminodeoxychorismate synthase, glutamine amidotransferase subunit</fullName>
    </submittedName>
</protein>
<dbReference type="RefSeq" id="WP_073049242.1">
    <property type="nucleotide sequence ID" value="NZ_FQZL01000011.1"/>
</dbReference>
<dbReference type="GO" id="GO:0016740">
    <property type="term" value="F:transferase activity"/>
    <property type="evidence" value="ECO:0007669"/>
    <property type="project" value="UniProtKB-KW"/>
</dbReference>
<sequence>MFLMIDNYDSFVYNLVHYFEELGEEIEIRRNDCIDMDTVENMNPEGIIISPGPKDPTETGVCEEIIRRFAGRIPILGVCLGHQTIGHVFGARIVKGERPMHGKISPVSHKGKGVFKNIVSPFTVTRYHSLVIDEDTLPIELEVTAVSDDGAIMGIRHREYLLEGVQFHPEAVLTQHGHDILGNFVDMCRKEEFINAV</sequence>
<dbReference type="GO" id="GO:0004049">
    <property type="term" value="F:anthranilate synthase activity"/>
    <property type="evidence" value="ECO:0007669"/>
    <property type="project" value="TreeGrafter"/>
</dbReference>
<evidence type="ECO:0000259" key="2">
    <source>
        <dbReference type="Pfam" id="PF00117"/>
    </source>
</evidence>
<dbReference type="Proteomes" id="UP000184052">
    <property type="component" value="Unassembled WGS sequence"/>
</dbReference>
<dbReference type="PRINTS" id="PR00097">
    <property type="entry name" value="ANTSNTHASEII"/>
</dbReference>
<dbReference type="InterPro" id="IPR029062">
    <property type="entry name" value="Class_I_gatase-like"/>
</dbReference>
<gene>
    <name evidence="3" type="ORF">SAMN02745751_01792</name>
</gene>
<dbReference type="InterPro" id="IPR006221">
    <property type="entry name" value="TrpG/PapA_dom"/>
</dbReference>
<organism evidence="3 4">
    <name type="scientific">Dethiosulfatibacter aminovorans DSM 17477</name>
    <dbReference type="NCBI Taxonomy" id="1121476"/>
    <lineage>
        <taxon>Bacteria</taxon>
        <taxon>Bacillati</taxon>
        <taxon>Bacillota</taxon>
        <taxon>Tissierellia</taxon>
        <taxon>Dethiosulfatibacter</taxon>
    </lineage>
</organism>
<keyword evidence="1 3" id="KW-0315">Glutamine amidotransferase</keyword>
<reference evidence="3 4" key="1">
    <citation type="submission" date="2016-11" db="EMBL/GenBank/DDBJ databases">
        <authorList>
            <person name="Jaros S."/>
            <person name="Januszkiewicz K."/>
            <person name="Wedrychowicz H."/>
        </authorList>
    </citation>
    <scope>NUCLEOTIDE SEQUENCE [LARGE SCALE GENOMIC DNA]</scope>
    <source>
        <strain evidence="3 4">DSM 17477</strain>
    </source>
</reference>
<evidence type="ECO:0000313" key="3">
    <source>
        <dbReference type="EMBL" id="SHJ12040.1"/>
    </source>
</evidence>
<keyword evidence="3" id="KW-0808">Transferase</keyword>
<dbReference type="FunFam" id="3.40.50.880:FF:000003">
    <property type="entry name" value="Anthranilate synthase component II"/>
    <property type="match status" value="1"/>
</dbReference>
<dbReference type="OrthoDB" id="9803598at2"/>
<dbReference type="PROSITE" id="PS51273">
    <property type="entry name" value="GATASE_TYPE_1"/>
    <property type="match status" value="1"/>
</dbReference>
<dbReference type="AlphaFoldDB" id="A0A1M6GQ83"/>
<dbReference type="InterPro" id="IPR050472">
    <property type="entry name" value="Anth_synth/Amidotransfase"/>
</dbReference>
<evidence type="ECO:0000256" key="1">
    <source>
        <dbReference type="ARBA" id="ARBA00022962"/>
    </source>
</evidence>
<keyword evidence="4" id="KW-1185">Reference proteome</keyword>
<dbReference type="PRINTS" id="PR00099">
    <property type="entry name" value="CPSGATASE"/>
</dbReference>
<dbReference type="InterPro" id="IPR017926">
    <property type="entry name" value="GATASE"/>
</dbReference>
<dbReference type="EMBL" id="FQZL01000011">
    <property type="protein sequence ID" value="SHJ12040.1"/>
    <property type="molecule type" value="Genomic_DNA"/>
</dbReference>
<dbReference type="Pfam" id="PF00117">
    <property type="entry name" value="GATase"/>
    <property type="match status" value="1"/>
</dbReference>
<dbReference type="PRINTS" id="PR00096">
    <property type="entry name" value="GATASE"/>
</dbReference>
<name>A0A1M6GQ83_9FIRM</name>
<dbReference type="STRING" id="1121476.SAMN02745751_01792"/>
<accession>A0A1M6GQ83</accession>